<feature type="transmembrane region" description="Helical" evidence="2">
    <location>
        <begin position="241"/>
        <end position="264"/>
    </location>
</feature>
<feature type="compositionally biased region" description="Gly residues" evidence="1">
    <location>
        <begin position="1243"/>
        <end position="1264"/>
    </location>
</feature>
<keyword evidence="2" id="KW-0472">Membrane</keyword>
<reference evidence="3 4" key="1">
    <citation type="submission" date="2020-05" db="EMBL/GenBank/DDBJ databases">
        <authorList>
            <person name="Mick M."/>
            <person name="Mijatovic I."/>
            <person name="Miller A.J."/>
            <person name="Stuckman S.A."/>
            <person name="Volas E.M."/>
            <person name="Daniels C.J."/>
            <person name="Breitenberger C.A."/>
            <person name="Ball S.L."/>
            <person name="Garlena R.A."/>
            <person name="Russell D.A."/>
            <person name="Pope W.H."/>
            <person name="Jacobs-Sera D."/>
            <person name="Hatfull G.F."/>
        </authorList>
    </citation>
    <scope>NUCLEOTIDE SEQUENCE [LARGE SCALE GENOMIC DNA]</scope>
</reference>
<dbReference type="KEGG" id="vg:63027245"/>
<dbReference type="GeneID" id="63027245"/>
<evidence type="ECO:0000256" key="1">
    <source>
        <dbReference type="SAM" id="MobiDB-lite"/>
    </source>
</evidence>
<feature type="transmembrane region" description="Helical" evidence="2">
    <location>
        <begin position="481"/>
        <end position="502"/>
    </location>
</feature>
<feature type="region of interest" description="Disordered" evidence="1">
    <location>
        <begin position="1213"/>
        <end position="1264"/>
    </location>
</feature>
<proteinExistence type="predicted"/>
<evidence type="ECO:0000256" key="2">
    <source>
        <dbReference type="SAM" id="Phobius"/>
    </source>
</evidence>
<accession>A0A7G3V9H8</accession>
<sequence length="1642" mass="170288">MTSGGGEWAEVGVDAELNLDNLDGELRRRLEREAELAAAAVRKHMAKLEIALRKSFDRMAQAFETEMDRVPRAAEQSGRKTTASWIKSMGRMVRATEAAATRIKQSLSDIPNTIPVNIAIRQSGVDLAEIRRTTTALRRLQDVGNIDTAVNIVTGGATVQDLRQLSRALTRINKLGNTTIVINIVVHNMSALERLVLLLNRLPGRRNVNVNMDANPILRGVSAIGRLGGAMLSMTGTALKWTGIIGAATVAVAGMLPALAALGAALGSALFSTAIAGAGAFAAGISAVLVGVLTLKTAFAGVGEALKNAFDPANAEKFNEALAKLAPEARQSVLAIQSLGMEFKRVVQQPVQNAAFAGLAPQFARLRTLLVPVRDAMLTVVDGFNEGAKSALGFINSTRGMGTVGPLLSNASNMAGNFLSAIGNLVPGILAIGAGASQVFGPMTDGIAGAARSLSDMLVAAQQSGRMADFFRDAIGVAQQLWFVIQQVGGIISAVFSAAAAAGDGVLGGLAEKLQTINAYLSAGEGRDALIGFFQSMQSAVATILPILLQVGTIIGTIVAPALAGLIVQIGPSISGLVSAIGDGLAALAPAMAPLGTAISAIATALGPVMPVLGQLIATFVQLAGPIIGALAQALGPVLVTVGNSLITILQALMPAVQPISDLFVALGPVIGQLASMLGGMLGAALQVLVPTIIAVVTALTQIMPVITGILQMLQPFTTAIGAIAGAVLVAVGAFKLFKVVQSIITAVRIAWTILSLAFSASPIGMIITAIAALAAGLYLFFTKTEVGRQLWDKIWNSIKATFSVVWNAIKAAWDAVYPYIEAGFRALGATAQWLWNNAIGPAFRFIGGAIQLAWTVIKVAFQAWVAYIKLIGSIVMWLWNNAVMPAFDAIKGIISAAWGFISQKFAEFKLGLQVLGGFFGDLARTINEKVTQARDWVVEKFTAVVDFLKGLPGKIKQFAGAIWEPIKESARTVFNAIANLWNNTVGRLSFRAPDWIPKFGGKGFDMPKIPLMARGGPVGGVGTGTSDSNLVRLSRGEWVNPAAQTNPRTLPWLKAIRAGWVPPKWLGGLLGGSTPGFAEGGMVGGREPYGLPAGTSISYGQSDRFPQWVRDLEARFGVKASTYAGHQEKDGKNKGIDWSGPVPAMQRFAEFLRDNKGQVEQVIWMNPETGEKIGVADGQLVGPGTSQPGYYSADWAGHQDHVHTRQSYSIGAANNASQPGIDDTRSSGASLGGTPSSTPIGSGIGSSGAAGSSGGGASWGNSGGGSKFNSAAEADKGGVIPVWVENWPATMGGGGGSLGGSAAAMPADAGLGAAPAGGAPGGAVPSGAGIGKLTQSSTKDEVGEAIYWEARKRGYSHEDAIKIISTGLQESGLRPGAVSDNGLWHGVYQQDSSYPGRDDPNKNIAAFFDRMEKKRKGPGASQDMWKNIFWLQQAPGIDTAEGAYQGGRRAYLDEIQSQQAEAKRIADAAAKKAPQPAPAAAAPPAGGTPPADVTTTTTTTTSTTTPDLGGDPNAAAVAPPATTPTPGAPSAGGAAASSSMPFGKARADTWAREQDFGTQARDWALGALGSELGALVEPIGADGLVKQGIDELIKFLKEQPKPAPAVVKYADTVNYNGVDGNKNRDKMVAGMTAVTETYRQG</sequence>
<feature type="transmembrane region" description="Helical" evidence="2">
    <location>
        <begin position="750"/>
        <end position="782"/>
    </location>
</feature>
<dbReference type="Proteomes" id="UP000516468">
    <property type="component" value="Segment"/>
</dbReference>
<protein>
    <submittedName>
        <fullName evidence="3">Tape measure protein</fullName>
    </submittedName>
</protein>
<dbReference type="EMBL" id="MT498036">
    <property type="protein sequence ID" value="QKY78481.1"/>
    <property type="molecule type" value="Genomic_DNA"/>
</dbReference>
<feature type="transmembrane region" description="Helical" evidence="2">
    <location>
        <begin position="547"/>
        <end position="568"/>
    </location>
</feature>
<feature type="compositionally biased region" description="Low complexity" evidence="1">
    <location>
        <begin position="1472"/>
        <end position="1521"/>
    </location>
</feature>
<keyword evidence="4" id="KW-1185">Reference proteome</keyword>
<name>A0A7G3V9H8_9CAUD</name>
<feature type="transmembrane region" description="Helical" evidence="2">
    <location>
        <begin position="270"/>
        <end position="295"/>
    </location>
</feature>
<feature type="transmembrane region" description="Helical" evidence="2">
    <location>
        <begin position="693"/>
        <end position="714"/>
    </location>
</feature>
<evidence type="ECO:0000313" key="4">
    <source>
        <dbReference type="Proteomes" id="UP000516468"/>
    </source>
</evidence>
<keyword evidence="2" id="KW-1133">Transmembrane helix</keyword>
<dbReference type="RefSeq" id="YP_010002692.1">
    <property type="nucleotide sequence ID" value="NC_053247.1"/>
</dbReference>
<feature type="compositionally biased region" description="Low complexity" evidence="1">
    <location>
        <begin position="1529"/>
        <end position="1540"/>
    </location>
</feature>
<feature type="transmembrane region" description="Helical" evidence="2">
    <location>
        <begin position="638"/>
        <end position="657"/>
    </location>
</feature>
<feature type="compositionally biased region" description="Low complexity" evidence="1">
    <location>
        <begin position="1233"/>
        <end position="1242"/>
    </location>
</feature>
<keyword evidence="2" id="KW-0812">Transmembrane</keyword>
<feature type="transmembrane region" description="Helical" evidence="2">
    <location>
        <begin position="720"/>
        <end position="738"/>
    </location>
</feature>
<evidence type="ECO:0000313" key="3">
    <source>
        <dbReference type="EMBL" id="QKY78481.1"/>
    </source>
</evidence>
<feature type="transmembrane region" description="Helical" evidence="2">
    <location>
        <begin position="663"/>
        <end position="686"/>
    </location>
</feature>
<feature type="region of interest" description="Disordered" evidence="1">
    <location>
        <begin position="1463"/>
        <end position="1548"/>
    </location>
</feature>
<gene>
    <name evidence="3" type="primary">34</name>
    <name evidence="3" type="ORF">SEA_ZITCH_34</name>
</gene>
<organism evidence="3 4">
    <name type="scientific">Gordonia Phage Zitch</name>
    <dbReference type="NCBI Taxonomy" id="2743909"/>
    <lineage>
        <taxon>Viruses</taxon>
        <taxon>Duplodnaviria</taxon>
        <taxon>Heunggongvirae</taxon>
        <taxon>Uroviricota</taxon>
        <taxon>Caudoviricetes</taxon>
        <taxon>Stackebrandtviridae</taxon>
        <taxon>Schenleyvirinae</taxon>
        <taxon>Zitchvirus</taxon>
        <taxon>Zitchvirus zitch</taxon>
    </lineage>
</organism>